<evidence type="ECO:0000313" key="4">
    <source>
        <dbReference type="Proteomes" id="UP000225433"/>
    </source>
</evidence>
<dbReference type="Proteomes" id="UP000225433">
    <property type="component" value="Unassembled WGS sequence"/>
</dbReference>
<sequence>MMARSFLESHLVLGDDKENPAMENIQQGLDFLNINSYMNVRLPSDQEIINQKDFIVLDEPISISTMVKNFCADKKASPRLIAKITDRVKKLFLKMMKLMGIMFFNSLRLNITGI</sequence>
<reference evidence="2 4" key="2">
    <citation type="journal article" date="2017" name="Nat. Microbiol.">
        <title>Natural product diversity associated with the nematode symbionts Photorhabdus and Xenorhabdus.</title>
        <authorList>
            <person name="Tobias N.J."/>
            <person name="Wolff H."/>
            <person name="Djahanschiri B."/>
            <person name="Grundmann F."/>
            <person name="Kronenwerth M."/>
            <person name="Shi Y.M."/>
            <person name="Simonyi S."/>
            <person name="Grun P."/>
            <person name="Shapiro-Ilan D."/>
            <person name="Pidot S.J."/>
            <person name="Stinear T.P."/>
            <person name="Ebersberger I."/>
            <person name="Bode H.B."/>
        </authorList>
    </citation>
    <scope>NUCLEOTIDE SEQUENCE [LARGE SCALE GENOMIC DNA]</scope>
    <source>
        <strain evidence="2 4">DSM 17903</strain>
    </source>
</reference>
<dbReference type="EMBL" id="NJAI01000004">
    <property type="protein sequence ID" value="PHM54896.1"/>
    <property type="molecule type" value="Genomic_DNA"/>
</dbReference>
<gene>
    <name evidence="1" type="ORF">A9255_01220</name>
    <name evidence="2" type="ORF">Xhom_02863</name>
</gene>
<evidence type="ECO:0000313" key="1">
    <source>
        <dbReference type="EMBL" id="AOM39350.1"/>
    </source>
</evidence>
<dbReference type="KEGG" id="xho:A9255_01220"/>
<protein>
    <submittedName>
        <fullName evidence="2">Uncharacterized protein</fullName>
    </submittedName>
</protein>
<dbReference type="AlphaFoldDB" id="A0A2G0Q6S1"/>
<dbReference type="EMBL" id="CP016176">
    <property type="protein sequence ID" value="AOM39350.1"/>
    <property type="molecule type" value="Genomic_DNA"/>
</dbReference>
<accession>A0A2G0Q6S1</accession>
<name>A0A2G0Q6S1_XENHO</name>
<organism evidence="2 4">
    <name type="scientific">Xenorhabdus hominickii</name>
    <dbReference type="NCBI Taxonomy" id="351679"/>
    <lineage>
        <taxon>Bacteria</taxon>
        <taxon>Pseudomonadati</taxon>
        <taxon>Pseudomonadota</taxon>
        <taxon>Gammaproteobacteria</taxon>
        <taxon>Enterobacterales</taxon>
        <taxon>Morganellaceae</taxon>
        <taxon>Xenorhabdus</taxon>
    </lineage>
</organism>
<proteinExistence type="predicted"/>
<reference evidence="1 3" key="1">
    <citation type="submission" date="2016-06" db="EMBL/GenBank/DDBJ databases">
        <title>Bacterial characters and pathogenicity of Xenorhabdus hominickii from an entomopathogenic nematode, Steinernema monticolum.</title>
        <authorList>
            <person name="Park Y."/>
            <person name="Kim Y."/>
        </authorList>
    </citation>
    <scope>NUCLEOTIDE SEQUENCE [LARGE SCALE GENOMIC DNA]</scope>
    <source>
        <strain evidence="1 3">ANU1</strain>
    </source>
</reference>
<dbReference type="Proteomes" id="UP000094600">
    <property type="component" value="Chromosome"/>
</dbReference>
<keyword evidence="3" id="KW-1185">Reference proteome</keyword>
<evidence type="ECO:0000313" key="3">
    <source>
        <dbReference type="Proteomes" id="UP000094600"/>
    </source>
</evidence>
<evidence type="ECO:0000313" key="2">
    <source>
        <dbReference type="EMBL" id="PHM54896.1"/>
    </source>
</evidence>